<dbReference type="GO" id="GO:0005576">
    <property type="term" value="C:extracellular region"/>
    <property type="evidence" value="ECO:0007669"/>
    <property type="project" value="TreeGrafter"/>
</dbReference>
<dbReference type="GO" id="GO:0006032">
    <property type="term" value="P:chitin catabolic process"/>
    <property type="evidence" value="ECO:0007669"/>
    <property type="project" value="UniProtKB-KW"/>
</dbReference>
<dbReference type="Gene3D" id="3.20.20.80">
    <property type="entry name" value="Glycosidases"/>
    <property type="match status" value="1"/>
</dbReference>
<dbReference type="InterPro" id="IPR017853">
    <property type="entry name" value="GH"/>
</dbReference>
<feature type="domain" description="Fibronectin type-III" evidence="8">
    <location>
        <begin position="138"/>
        <end position="229"/>
    </location>
</feature>
<dbReference type="OrthoDB" id="5478822at2"/>
<dbReference type="CDD" id="cd00063">
    <property type="entry name" value="FN3"/>
    <property type="match status" value="2"/>
</dbReference>
<comment type="caution">
    <text evidence="10">The sequence shown here is derived from an EMBL/GenBank/DDBJ whole genome shotgun (WGS) entry which is preliminary data.</text>
</comment>
<evidence type="ECO:0000313" key="11">
    <source>
        <dbReference type="Proteomes" id="UP000282656"/>
    </source>
</evidence>
<dbReference type="GO" id="GO:0008061">
    <property type="term" value="F:chitin binding"/>
    <property type="evidence" value="ECO:0007669"/>
    <property type="project" value="InterPro"/>
</dbReference>
<feature type="domain" description="GH18" evidence="9">
    <location>
        <begin position="235"/>
        <end position="596"/>
    </location>
</feature>
<dbReference type="PRINTS" id="PR00014">
    <property type="entry name" value="FNTYPEIII"/>
</dbReference>
<dbReference type="InterPro" id="IPR011583">
    <property type="entry name" value="Chitinase_II/V-like_cat"/>
</dbReference>
<dbReference type="PROSITE" id="PS51910">
    <property type="entry name" value="GH18_2"/>
    <property type="match status" value="1"/>
</dbReference>
<evidence type="ECO:0000256" key="6">
    <source>
        <dbReference type="ARBA" id="ARBA00023295"/>
    </source>
</evidence>
<comment type="similarity">
    <text evidence="2">Belongs to the glycosyl hydrolase 18 family. Chitinase class II subfamily.</text>
</comment>
<dbReference type="InterPro" id="IPR001223">
    <property type="entry name" value="Glyco_hydro18_cat"/>
</dbReference>
<reference evidence="11" key="1">
    <citation type="submission" date="2018-09" db="EMBL/GenBank/DDBJ databases">
        <authorList>
            <person name="Livingstone P.G."/>
            <person name="Whitworth D.E."/>
        </authorList>
    </citation>
    <scope>NUCLEOTIDE SEQUENCE [LARGE SCALE GENOMIC DNA]</scope>
    <source>
        <strain evidence="11">AB047A</strain>
    </source>
</reference>
<organism evidence="10 11">
    <name type="scientific">Corallococcus interemptor</name>
    <dbReference type="NCBI Taxonomy" id="2316720"/>
    <lineage>
        <taxon>Bacteria</taxon>
        <taxon>Pseudomonadati</taxon>
        <taxon>Myxococcota</taxon>
        <taxon>Myxococcia</taxon>
        <taxon>Myxococcales</taxon>
        <taxon>Cystobacterineae</taxon>
        <taxon>Myxococcaceae</taxon>
        <taxon>Corallococcus</taxon>
    </lineage>
</organism>
<dbReference type="Gene3D" id="2.60.40.10">
    <property type="entry name" value="Immunoglobulins"/>
    <property type="match status" value="2"/>
</dbReference>
<dbReference type="Proteomes" id="UP000282656">
    <property type="component" value="Unassembled WGS sequence"/>
</dbReference>
<keyword evidence="5" id="KW-0119">Carbohydrate metabolism</keyword>
<evidence type="ECO:0000256" key="7">
    <source>
        <dbReference type="RuleBase" id="RU000489"/>
    </source>
</evidence>
<dbReference type="SMART" id="SM00060">
    <property type="entry name" value="FN3"/>
    <property type="match status" value="2"/>
</dbReference>
<keyword evidence="4 7" id="KW-0378">Hydrolase</keyword>
<protein>
    <recommendedName>
        <fullName evidence="3">chitinase</fullName>
        <ecNumber evidence="3">3.2.1.14</ecNumber>
    </recommendedName>
</protein>
<dbReference type="PROSITE" id="PS01095">
    <property type="entry name" value="GH18_1"/>
    <property type="match status" value="1"/>
</dbReference>
<keyword evidence="6 7" id="KW-0326">Glycosidase</keyword>
<dbReference type="InterPro" id="IPR050314">
    <property type="entry name" value="Glycosyl_Hydrlase_18"/>
</dbReference>
<evidence type="ECO:0000256" key="5">
    <source>
        <dbReference type="ARBA" id="ARBA00023024"/>
    </source>
</evidence>
<dbReference type="Pfam" id="PF00704">
    <property type="entry name" value="Glyco_hydro_18"/>
    <property type="match status" value="1"/>
</dbReference>
<evidence type="ECO:0000259" key="9">
    <source>
        <dbReference type="PROSITE" id="PS51910"/>
    </source>
</evidence>
<keyword evidence="11" id="KW-1185">Reference proteome</keyword>
<proteinExistence type="inferred from homology"/>
<dbReference type="PROSITE" id="PS50853">
    <property type="entry name" value="FN3"/>
    <property type="match status" value="2"/>
</dbReference>
<dbReference type="SUPFAM" id="SSF51445">
    <property type="entry name" value="(Trans)glycosidases"/>
    <property type="match status" value="1"/>
</dbReference>
<keyword evidence="5" id="KW-0624">Polysaccharide degradation</keyword>
<dbReference type="SUPFAM" id="SSF49265">
    <property type="entry name" value="Fibronectin type III"/>
    <property type="match status" value="1"/>
</dbReference>
<evidence type="ECO:0000313" key="10">
    <source>
        <dbReference type="EMBL" id="RKH57208.1"/>
    </source>
</evidence>
<gene>
    <name evidence="10" type="ORF">D7X96_38620</name>
</gene>
<accession>A0A3A8PLY6</accession>
<dbReference type="InterPro" id="IPR003961">
    <property type="entry name" value="FN3_dom"/>
</dbReference>
<dbReference type="PROSITE" id="PS51257">
    <property type="entry name" value="PROKAR_LIPOPROTEIN"/>
    <property type="match status" value="1"/>
</dbReference>
<dbReference type="SMART" id="SM00636">
    <property type="entry name" value="Glyco_18"/>
    <property type="match status" value="1"/>
</dbReference>
<dbReference type="PANTHER" id="PTHR11177">
    <property type="entry name" value="CHITINASE"/>
    <property type="match status" value="1"/>
</dbReference>
<evidence type="ECO:0000259" key="8">
    <source>
        <dbReference type="PROSITE" id="PS50853"/>
    </source>
</evidence>
<keyword evidence="5" id="KW-0146">Chitin degradation</keyword>
<dbReference type="InterPro" id="IPR013783">
    <property type="entry name" value="Ig-like_fold"/>
</dbReference>
<dbReference type="GO" id="GO:0005975">
    <property type="term" value="P:carbohydrate metabolic process"/>
    <property type="evidence" value="ECO:0007669"/>
    <property type="project" value="InterPro"/>
</dbReference>
<dbReference type="InterPro" id="IPR036116">
    <property type="entry name" value="FN3_sf"/>
</dbReference>
<dbReference type="GO" id="GO:0008843">
    <property type="term" value="F:endochitinase activity"/>
    <property type="evidence" value="ECO:0007669"/>
    <property type="project" value="UniProtKB-EC"/>
</dbReference>
<dbReference type="Pfam" id="PF00041">
    <property type="entry name" value="fn3"/>
    <property type="match status" value="1"/>
</dbReference>
<evidence type="ECO:0000256" key="2">
    <source>
        <dbReference type="ARBA" id="ARBA00009121"/>
    </source>
</evidence>
<feature type="domain" description="Fibronectin type-III" evidence="8">
    <location>
        <begin position="38"/>
        <end position="129"/>
    </location>
</feature>
<evidence type="ECO:0000256" key="4">
    <source>
        <dbReference type="ARBA" id="ARBA00022801"/>
    </source>
</evidence>
<dbReference type="InterPro" id="IPR001579">
    <property type="entry name" value="Glyco_hydro_18_chit_AS"/>
</dbReference>
<dbReference type="EMBL" id="RAWM01000235">
    <property type="protein sequence ID" value="RKH57208.1"/>
    <property type="molecule type" value="Genomic_DNA"/>
</dbReference>
<sequence>MNSHWSKPLQQWVVLTLAVVLGGCDFGLGNKPDVPPSPPSAPQQVVAQAGDASALVTWTVPANDGGSPVLYYVVSCVPDCGGQLVKAPDTQTLVRGLTNGLTYTFRVSAVSALGEGPASVETELMTPQAGLRIPNPTVPGRLRSVVPTAGNAQAFVSWVAPASFGGRPLSYIKVTAEPGGITKTVTAPASGILIEGLTNGTAYTFTLVAANEVGEGPSVRTSTPVTPRPGGAPTNWVMGYWVGYAHGLYPPESVDMSLLTHVVVGRIIPKIDGTLKPIAFDYSEIEGPKAAKVLARRAHEAGKKALLMLGGEGEHAGFKGATETLEKRRNFVKRLIEVMHELEFDGIDVDWEPIELNKGDGPPLLALLDELRAADEKILITVPVGWVNANFPLNAEEAEFHRQLAARVDQMNIMAYKMSGNWPQWDSWHSSALFGEGGGHPTSVSSSVQAFINAGVPPQRMGVGIGFFGSCWKCVTQPRQPLDDFKECKPIEEKSDNAMSYFNIMSLYIDKDYDGLHWDEEAKVPYLSYPNAFGPQACNYISYENVASISEKGRWAREKGLGGAIIWTINQGHFPNAPMGERDPLLKATHSAFLKP</sequence>
<evidence type="ECO:0000256" key="1">
    <source>
        <dbReference type="ARBA" id="ARBA00000822"/>
    </source>
</evidence>
<name>A0A3A8PLY6_9BACT</name>
<dbReference type="AlphaFoldDB" id="A0A3A8PLY6"/>
<dbReference type="InterPro" id="IPR029070">
    <property type="entry name" value="Chitinase_insertion_sf"/>
</dbReference>
<dbReference type="Gene3D" id="3.10.50.10">
    <property type="match status" value="1"/>
</dbReference>
<dbReference type="EC" id="3.2.1.14" evidence="3"/>
<comment type="catalytic activity">
    <reaction evidence="1">
        <text>Random endo-hydrolysis of N-acetyl-beta-D-glucosaminide (1-&gt;4)-beta-linkages in chitin and chitodextrins.</text>
        <dbReference type="EC" id="3.2.1.14"/>
    </reaction>
</comment>
<dbReference type="PANTHER" id="PTHR11177:SF317">
    <property type="entry name" value="CHITINASE 12-RELATED"/>
    <property type="match status" value="1"/>
</dbReference>
<evidence type="ECO:0000256" key="3">
    <source>
        <dbReference type="ARBA" id="ARBA00012729"/>
    </source>
</evidence>